<proteinExistence type="predicted"/>
<feature type="domain" description="Ubiquitin-like modifier-activating enzyme Atg7 N-terminal" evidence="2">
    <location>
        <begin position="601"/>
        <end position="671"/>
    </location>
</feature>
<evidence type="ECO:0000313" key="3">
    <source>
        <dbReference type="EMBL" id="KAF8822301.1"/>
    </source>
</evidence>
<dbReference type="Pfam" id="PF16420">
    <property type="entry name" value="ATG7_N"/>
    <property type="match status" value="3"/>
</dbReference>
<dbReference type="EMBL" id="JADAQX010000065">
    <property type="protein sequence ID" value="KAF8822301.1"/>
    <property type="molecule type" value="Genomic_DNA"/>
</dbReference>
<feature type="domain" description="Ubiquitin-like modifier-activating enzyme Atg7 N-terminal" evidence="2">
    <location>
        <begin position="59"/>
        <end position="109"/>
    </location>
</feature>
<name>A0ABQ7JE79_9APIC</name>
<evidence type="ECO:0000259" key="2">
    <source>
        <dbReference type="Pfam" id="PF16420"/>
    </source>
</evidence>
<keyword evidence="4" id="KW-1185">Reference proteome</keyword>
<dbReference type="InterPro" id="IPR032197">
    <property type="entry name" value="Atg7_N"/>
</dbReference>
<dbReference type="InterPro" id="IPR042523">
    <property type="entry name" value="Atg7_N_2"/>
</dbReference>
<dbReference type="Gene3D" id="3.40.50.720">
    <property type="entry name" value="NAD(P)-binding Rossmann-like Domain"/>
    <property type="match status" value="1"/>
</dbReference>
<dbReference type="InterPro" id="IPR042522">
    <property type="entry name" value="Atg7_N_1"/>
</dbReference>
<gene>
    <name evidence="3" type="ORF">IE077_004034</name>
</gene>
<dbReference type="SUPFAM" id="SSF69572">
    <property type="entry name" value="Activating enzymes of the ubiquitin-like proteins"/>
    <property type="match status" value="1"/>
</dbReference>
<dbReference type="InterPro" id="IPR035985">
    <property type="entry name" value="Ubiquitin-activating_enz"/>
</dbReference>
<dbReference type="Proteomes" id="UP000823046">
    <property type="component" value="Unassembled WGS sequence"/>
</dbReference>
<dbReference type="InterPro" id="IPR045886">
    <property type="entry name" value="ThiF/MoeB/HesA"/>
</dbReference>
<dbReference type="PANTHER" id="PTHR10953">
    <property type="entry name" value="UBIQUITIN-ACTIVATING ENZYME E1"/>
    <property type="match status" value="1"/>
</dbReference>
<comment type="caution">
    <text evidence="3">The sequence shown here is derived from an EMBL/GenBank/DDBJ whole genome shotgun (WGS) entry which is preliminary data.</text>
</comment>
<dbReference type="InterPro" id="IPR000594">
    <property type="entry name" value="ThiF_NAD_FAD-bd"/>
</dbReference>
<feature type="domain" description="Ubiquitin-like modifier-activating enzyme Atg7 N-terminal" evidence="2">
    <location>
        <begin position="371"/>
        <end position="449"/>
    </location>
</feature>
<accession>A0ABQ7JE79</accession>
<feature type="domain" description="THIF-type NAD/FAD binding fold" evidence="1">
    <location>
        <begin position="836"/>
        <end position="1075"/>
    </location>
</feature>
<dbReference type="Gene3D" id="3.40.140.100">
    <property type="entry name" value="Ubiquitin-like modifier-activating enzyme ATG7 C-terminal domain"/>
    <property type="match status" value="1"/>
</dbReference>
<organism evidence="3 4">
    <name type="scientific">Cardiosporidium cionae</name>
    <dbReference type="NCBI Taxonomy" id="476202"/>
    <lineage>
        <taxon>Eukaryota</taxon>
        <taxon>Sar</taxon>
        <taxon>Alveolata</taxon>
        <taxon>Apicomplexa</taxon>
        <taxon>Aconoidasida</taxon>
        <taxon>Nephromycida</taxon>
        <taxon>Cardiosporidium</taxon>
    </lineage>
</organism>
<dbReference type="Pfam" id="PF00899">
    <property type="entry name" value="ThiF"/>
    <property type="match status" value="1"/>
</dbReference>
<reference evidence="3 4" key="1">
    <citation type="journal article" date="2020" name="bioRxiv">
        <title>Metabolic contributions of an alphaproteobacterial endosymbiont in the apicomplexan Cardiosporidium cionae.</title>
        <authorList>
            <person name="Hunter E.S."/>
            <person name="Paight C.J."/>
            <person name="Lane C.E."/>
        </authorList>
    </citation>
    <scope>NUCLEOTIDE SEQUENCE [LARGE SCALE GENOMIC DNA]</scope>
    <source>
        <strain evidence="3">ESH_2018</strain>
    </source>
</reference>
<protein>
    <submittedName>
        <fullName evidence="3">Autophagy-related protein 7 atg7</fullName>
    </submittedName>
</protein>
<evidence type="ECO:0000259" key="1">
    <source>
        <dbReference type="Pfam" id="PF00899"/>
    </source>
</evidence>
<evidence type="ECO:0000313" key="4">
    <source>
        <dbReference type="Proteomes" id="UP000823046"/>
    </source>
</evidence>
<dbReference type="PANTHER" id="PTHR10953:SF3">
    <property type="entry name" value="UBIQUITIN-LIKE MODIFIER-ACTIVATING ENZYME ATG7"/>
    <property type="match status" value="1"/>
</dbReference>
<sequence length="1197" mass="132112">MSKLMANQKELPPSAAASDSISSLASISHTTRQTPLVSLLGTSNGLLPTSVVDVPPLLFLPFKCTIAVQFWQGLGNKKLNDWKLSTPWVPVKGTYRSCTASDSPALIRIALSKGESNLQGITTASTDVNKITQSNVPLDSNLVVSNAGDSSNVQLISREIAFCTKQKEEDPIPYSVHPLQAERSCQDGLSNTNLEKQKVVVTPIELLESSRESQLDGEKSISSTFYMDSPAKGIAASVYDTSVHLDGFMINVNSIPEFKQFDRPLALQQLLQSSFMDSFGVSVSTKSDDKSLSSSESCHSEKCTEHGSIIPSFTSVSHDKLVNLLELLNDRHSQISEMSPLMDETIFTSLDTVAINSRKPLQPAPLSWWMRQLNQFFLLSYMNLKTYKIVYSVAFPALQPAGKFFSLIQPPLPLKKNNKQCNRAIAAAIDEKLHNLSLEISASNKENQNFVQNGVFWLLETPFLELVEKNTNVVPRSIPSSAVELQSSSLPIEADSFLPLDHQAKSVDPSQQHSLKLFPIESFPQLVENLGHLSSTYCETSSCTIDPKHNPRTKTHGAGYTRSPSPIFEASFPPSSVVSKEEEHVSTTPLPEKEKISCDTSEMYRFSDEERKRATLQNVILCFLDPSSALNALGWCFRNILYILTLRFNLYGHSIKVLAFRDAHYHKRESKDKEFSHFEDLSPVNYAVRSCASARQGHEILETARSVLFHVSIPTLQDFFSSISCLSPDMLSVLRSAACDAFTATGPSSSLLHRILHRLFSFSLVSGWLRHPITQNKGKMAIQNEEKIPRPFTASLTKPLPLSTVFSVNLQEFLSANTMQRNAVDLNVKLIKWRMLPEFKPENMQNLRFLLLGSGALGCNVARCLVGWGVRTITFVDSGRVSMSNPSRQWLYTHSDAEANGGSGMLKVEAAKKNLLEIRPDMECEAVNIEIPMPGHPAITEGSDNFELSYQILESLIDSHDVVYLLTDSRESRWLPALMVAAKQISFDYESAGIQKLPPLCVTVAIGFDSLVVIRHSYLNTALACYFCNDVTAPSDSISNRTLDQQCTVTRPGVSSLASGLAVEMVASLSQHPMRFAAPHSTKIPYSGMASARAATSSFSGNSSTADGLRDSSCLGGTPHTLRAYLADYRVVSVETEPFVNCICCSPTILQSYLTGKSNFVRQVVRDSSILEHISGLHEMKECICEDDVIVMSDEDE</sequence>
<dbReference type="Gene3D" id="3.40.140.70">
    <property type="entry name" value="Ubiquitin-like modifier-activating enzyme ATG7 N-terminal domain"/>
    <property type="match status" value="1"/>
</dbReference>